<dbReference type="EMBL" id="CP029397">
    <property type="protein sequence ID" value="AWL30521.1"/>
    <property type="molecule type" value="Genomic_DNA"/>
</dbReference>
<evidence type="ECO:0000313" key="1">
    <source>
        <dbReference type="EMBL" id="AWL30521.1"/>
    </source>
</evidence>
<sequence>MARATPKVPAKVIVKASVRYWEDSTINGVEDTDSGDRTPCKNGDLWCPVINVATGIIENWEIGKTASIHFKVVDGCGWELVDSIGNTIKSQEYGYVPRTLCPAENGYGHYIIMNIDEKGQIEKWRFDIDDFQEDD</sequence>
<protein>
    <submittedName>
        <fullName evidence="1">Uncharacterized protein</fullName>
    </submittedName>
</protein>
<proteinExistence type="predicted"/>
<evidence type="ECO:0000313" key="2">
    <source>
        <dbReference type="Proteomes" id="UP000245977"/>
    </source>
</evidence>
<name>A0A2S2FHS1_9GAMM</name>
<dbReference type="AlphaFoldDB" id="A0A2S2FHS1"/>
<dbReference type="OrthoDB" id="8480829at2"/>
<dbReference type="Proteomes" id="UP000245977">
    <property type="component" value="Chromosome"/>
</dbReference>
<dbReference type="KEGG" id="adv:DJ533_12760"/>
<dbReference type="STRING" id="1871111.GCA_001704615_01265"/>
<organism evidence="1 2">
    <name type="scientific">Acinetobacter defluvii</name>
    <dbReference type="NCBI Taxonomy" id="1871111"/>
    <lineage>
        <taxon>Bacteria</taxon>
        <taxon>Pseudomonadati</taxon>
        <taxon>Pseudomonadota</taxon>
        <taxon>Gammaproteobacteria</taxon>
        <taxon>Moraxellales</taxon>
        <taxon>Moraxellaceae</taxon>
        <taxon>Acinetobacter</taxon>
    </lineage>
</organism>
<keyword evidence="2" id="KW-1185">Reference proteome</keyword>
<reference evidence="1" key="1">
    <citation type="submission" date="2019-08" db="EMBL/GenBank/DDBJ databases">
        <title>The complete genome of Acinetobacter defluvii strain WCHAD010030.</title>
        <authorList>
            <person name="Hu Y."/>
            <person name="Qin J."/>
            <person name="Feng Y."/>
            <person name="Zong Z."/>
        </authorList>
    </citation>
    <scope>NUCLEOTIDE SEQUENCE</scope>
    <source>
        <strain evidence="1">WCHA30</strain>
    </source>
</reference>
<accession>A0A2S2FHS1</accession>
<gene>
    <name evidence="1" type="ORF">DJ533_12760</name>
</gene>